<feature type="compositionally biased region" description="Low complexity" evidence="1">
    <location>
        <begin position="1"/>
        <end position="10"/>
    </location>
</feature>
<sequence>MDCRSRAAARGGSGAMDEDEDIQGKNGGGSNDGGLTDLERLGDGDLDRWIESDGAISGGGSNGGGLADLERLGHGDLDQWIESDGASSGGGSNDGGLTDLERLGDLERLSDDDLERLGDGDLEQRMQ</sequence>
<reference evidence="3" key="1">
    <citation type="journal article" date="2015" name="Proc. Natl. Acad. Sci. U.S.A.">
        <title>Genome sequencing of adzuki bean (Vigna angularis) provides insight into high starch and low fat accumulation and domestication.</title>
        <authorList>
            <person name="Yang K."/>
            <person name="Tian Z."/>
            <person name="Chen C."/>
            <person name="Luo L."/>
            <person name="Zhao B."/>
            <person name="Wang Z."/>
            <person name="Yu L."/>
            <person name="Li Y."/>
            <person name="Sun Y."/>
            <person name="Li W."/>
            <person name="Chen Y."/>
            <person name="Li Y."/>
            <person name="Zhang Y."/>
            <person name="Ai D."/>
            <person name="Zhao J."/>
            <person name="Shang C."/>
            <person name="Ma Y."/>
            <person name="Wu B."/>
            <person name="Wang M."/>
            <person name="Gao L."/>
            <person name="Sun D."/>
            <person name="Zhang P."/>
            <person name="Guo F."/>
            <person name="Wang W."/>
            <person name="Li Y."/>
            <person name="Wang J."/>
            <person name="Varshney R.K."/>
            <person name="Wang J."/>
            <person name="Ling H.Q."/>
            <person name="Wan P."/>
        </authorList>
    </citation>
    <scope>NUCLEOTIDE SEQUENCE</scope>
    <source>
        <strain evidence="3">cv. Jingnong 6</strain>
    </source>
</reference>
<proteinExistence type="predicted"/>
<dbReference type="EMBL" id="CM003377">
    <property type="protein sequence ID" value="KOM48687.1"/>
    <property type="molecule type" value="Genomic_DNA"/>
</dbReference>
<accession>A0A0L9V1F2</accession>
<gene>
    <name evidence="2" type="ORF">LR48_Vigan07g239100</name>
</gene>
<dbReference type="AlphaFoldDB" id="A0A0L9V1F2"/>
<evidence type="ECO:0000256" key="1">
    <source>
        <dbReference type="SAM" id="MobiDB-lite"/>
    </source>
</evidence>
<feature type="compositionally biased region" description="Basic and acidic residues" evidence="1">
    <location>
        <begin position="37"/>
        <end position="51"/>
    </location>
</feature>
<organism evidence="2 3">
    <name type="scientific">Phaseolus angularis</name>
    <name type="common">Azuki bean</name>
    <name type="synonym">Vigna angularis</name>
    <dbReference type="NCBI Taxonomy" id="3914"/>
    <lineage>
        <taxon>Eukaryota</taxon>
        <taxon>Viridiplantae</taxon>
        <taxon>Streptophyta</taxon>
        <taxon>Embryophyta</taxon>
        <taxon>Tracheophyta</taxon>
        <taxon>Spermatophyta</taxon>
        <taxon>Magnoliopsida</taxon>
        <taxon>eudicotyledons</taxon>
        <taxon>Gunneridae</taxon>
        <taxon>Pentapetalae</taxon>
        <taxon>rosids</taxon>
        <taxon>fabids</taxon>
        <taxon>Fabales</taxon>
        <taxon>Fabaceae</taxon>
        <taxon>Papilionoideae</taxon>
        <taxon>50 kb inversion clade</taxon>
        <taxon>NPAAA clade</taxon>
        <taxon>indigoferoid/millettioid clade</taxon>
        <taxon>Phaseoleae</taxon>
        <taxon>Vigna</taxon>
    </lineage>
</organism>
<evidence type="ECO:0000313" key="3">
    <source>
        <dbReference type="Proteomes" id="UP000053144"/>
    </source>
</evidence>
<feature type="compositionally biased region" description="Gly residues" evidence="1">
    <location>
        <begin position="56"/>
        <end position="66"/>
    </location>
</feature>
<dbReference type="Gramene" id="KOM48687">
    <property type="protein sequence ID" value="KOM48687"/>
    <property type="gene ID" value="LR48_Vigan07g239100"/>
</dbReference>
<feature type="compositionally biased region" description="Basic and acidic residues" evidence="1">
    <location>
        <begin position="99"/>
        <end position="127"/>
    </location>
</feature>
<name>A0A0L9V1F2_PHAAN</name>
<feature type="region of interest" description="Disordered" evidence="1">
    <location>
        <begin position="1"/>
        <end position="127"/>
    </location>
</feature>
<feature type="compositionally biased region" description="Basic and acidic residues" evidence="1">
    <location>
        <begin position="68"/>
        <end position="77"/>
    </location>
</feature>
<protein>
    <submittedName>
        <fullName evidence="2">Uncharacterized protein</fullName>
    </submittedName>
</protein>
<evidence type="ECO:0000313" key="2">
    <source>
        <dbReference type="EMBL" id="KOM48687.1"/>
    </source>
</evidence>
<dbReference type="Proteomes" id="UP000053144">
    <property type="component" value="Chromosome 7"/>
</dbReference>